<protein>
    <submittedName>
        <fullName evidence="2">Uncharacterized protein</fullName>
    </submittedName>
</protein>
<dbReference type="AlphaFoldDB" id="A0A2H5Y9T4"/>
<reference evidence="3" key="1">
    <citation type="submission" date="2017-09" db="EMBL/GenBank/DDBJ databases">
        <title>Metaegenomics of thermophilic ammonia-oxidizing enrichment culture.</title>
        <authorList>
            <person name="Kato S."/>
            <person name="Suzuki K."/>
        </authorList>
    </citation>
    <scope>NUCLEOTIDE SEQUENCE [LARGE SCALE GENOMIC DNA]</scope>
</reference>
<evidence type="ECO:0000313" key="2">
    <source>
        <dbReference type="EMBL" id="GBD10216.1"/>
    </source>
</evidence>
<feature type="region of interest" description="Disordered" evidence="1">
    <location>
        <begin position="70"/>
        <end position="90"/>
    </location>
</feature>
<accession>A0A2H5Y9T4</accession>
<comment type="caution">
    <text evidence="2">The sequence shown here is derived from an EMBL/GenBank/DDBJ whole genome shotgun (WGS) entry which is preliminary data.</text>
</comment>
<evidence type="ECO:0000313" key="3">
    <source>
        <dbReference type="Proteomes" id="UP000236642"/>
    </source>
</evidence>
<dbReference type="EMBL" id="BEHY01000128">
    <property type="protein sequence ID" value="GBD10216.1"/>
    <property type="molecule type" value="Genomic_DNA"/>
</dbReference>
<dbReference type="Proteomes" id="UP000236642">
    <property type="component" value="Unassembled WGS sequence"/>
</dbReference>
<organism evidence="2 3">
    <name type="scientific">Candidatus Thermoflexus japonica</name>
    <dbReference type="NCBI Taxonomy" id="2035417"/>
    <lineage>
        <taxon>Bacteria</taxon>
        <taxon>Bacillati</taxon>
        <taxon>Chloroflexota</taxon>
        <taxon>Thermoflexia</taxon>
        <taxon>Thermoflexales</taxon>
        <taxon>Thermoflexaceae</taxon>
        <taxon>Thermoflexus</taxon>
    </lineage>
</organism>
<gene>
    <name evidence="2" type="ORF">HRbin22_02483</name>
</gene>
<sequence>MDVPPCRQGTLPITHCSGGILGGAVVRSLKSCSLNTVVPGVQADCVGQEGKPGQEEVGRLMIHAVYLGRDPGDPSALEHPQAVEGIRHTR</sequence>
<name>A0A2H5Y9T4_9CHLR</name>
<evidence type="ECO:0000256" key="1">
    <source>
        <dbReference type="SAM" id="MobiDB-lite"/>
    </source>
</evidence>
<proteinExistence type="predicted"/>